<dbReference type="Proteomes" id="UP001152320">
    <property type="component" value="Chromosome 22"/>
</dbReference>
<dbReference type="SUPFAM" id="SSF55811">
    <property type="entry name" value="Nudix"/>
    <property type="match status" value="1"/>
</dbReference>
<organism evidence="8 9">
    <name type="scientific">Holothuria leucospilota</name>
    <name type="common">Black long sea cucumber</name>
    <name type="synonym">Mertensiothuria leucospilota</name>
    <dbReference type="NCBI Taxonomy" id="206669"/>
    <lineage>
        <taxon>Eukaryota</taxon>
        <taxon>Metazoa</taxon>
        <taxon>Echinodermata</taxon>
        <taxon>Eleutherozoa</taxon>
        <taxon>Echinozoa</taxon>
        <taxon>Holothuroidea</taxon>
        <taxon>Aspidochirotacea</taxon>
        <taxon>Aspidochirotida</taxon>
        <taxon>Holothuriidae</taxon>
        <taxon>Holothuria</taxon>
    </lineage>
</organism>
<dbReference type="GO" id="GO:0046872">
    <property type="term" value="F:metal ion binding"/>
    <property type="evidence" value="ECO:0007669"/>
    <property type="project" value="UniProtKB-KW"/>
</dbReference>
<dbReference type="GO" id="GO:0005739">
    <property type="term" value="C:mitochondrion"/>
    <property type="evidence" value="ECO:0007669"/>
    <property type="project" value="TreeGrafter"/>
</dbReference>
<dbReference type="EMBL" id="JAIZAY010000022">
    <property type="protein sequence ID" value="KAJ8020448.1"/>
    <property type="molecule type" value="Genomic_DNA"/>
</dbReference>
<dbReference type="InterPro" id="IPR039121">
    <property type="entry name" value="NUDT19"/>
</dbReference>
<evidence type="ECO:0000313" key="8">
    <source>
        <dbReference type="EMBL" id="KAJ8020448.1"/>
    </source>
</evidence>
<proteinExistence type="inferred from homology"/>
<evidence type="ECO:0000256" key="4">
    <source>
        <dbReference type="ARBA" id="ARBA00022723"/>
    </source>
</evidence>
<reference evidence="8" key="1">
    <citation type="submission" date="2021-10" db="EMBL/GenBank/DDBJ databases">
        <title>Tropical sea cucumber genome reveals ecological adaptation and Cuvierian tubules defense mechanism.</title>
        <authorList>
            <person name="Chen T."/>
        </authorList>
    </citation>
    <scope>NUCLEOTIDE SEQUENCE</scope>
    <source>
        <strain evidence="8">Nanhai2018</strain>
        <tissue evidence="8">Muscle</tissue>
    </source>
</reference>
<evidence type="ECO:0000256" key="6">
    <source>
        <dbReference type="ARBA" id="ARBA00022842"/>
    </source>
</evidence>
<evidence type="ECO:0000256" key="3">
    <source>
        <dbReference type="ARBA" id="ARBA00005582"/>
    </source>
</evidence>
<keyword evidence="6" id="KW-0460">Magnesium</keyword>
<gene>
    <name evidence="8" type="ORF">HOLleu_40039</name>
</gene>
<keyword evidence="4" id="KW-0479">Metal-binding</keyword>
<evidence type="ECO:0000256" key="1">
    <source>
        <dbReference type="ARBA" id="ARBA00001936"/>
    </source>
</evidence>
<keyword evidence="5" id="KW-0378">Hydrolase</keyword>
<accession>A0A9Q1BCH2</accession>
<comment type="similarity">
    <text evidence="3">Belongs to the Nudix hydrolase family.</text>
</comment>
<dbReference type="Gene3D" id="3.90.79.10">
    <property type="entry name" value="Nucleoside Triphosphate Pyrophosphohydrolase"/>
    <property type="match status" value="1"/>
</dbReference>
<sequence>MNMLSSSLRLVTVTCSCWISRYLVKARGTRQVRTDRFSETVVRQCHVSGPCRRRLCTAATRAEYQKHWQDAASLMVVAKDTNQPKNSVFDYKMLFLKRQGGSNAFAGATVFPGGVIDDADFSPEWLHVFGQLGIETVDNFGWEHLKNKPRAGLIASPRAKDLLPNDVAFRLCAIRETFEESGILIASSCDHVKQSITKVSAKTFAPSTFYEGLGEDKFLEWRQKIYNDASQFLVMCKELDIVPNLWSLFEVSNLLTPRSLLRRYDTIFYLTTLDSVPRVIINEKEMASDQRVEWGH</sequence>
<evidence type="ECO:0000256" key="7">
    <source>
        <dbReference type="ARBA" id="ARBA00023211"/>
    </source>
</evidence>
<keyword evidence="9" id="KW-1185">Reference proteome</keyword>
<comment type="cofactor">
    <cofactor evidence="2">
        <name>Mg(2+)</name>
        <dbReference type="ChEBI" id="CHEBI:18420"/>
    </cofactor>
</comment>
<keyword evidence="7" id="KW-0464">Manganese</keyword>
<dbReference type="GO" id="GO:0016818">
    <property type="term" value="F:hydrolase activity, acting on acid anhydrides, in phosphorus-containing anhydrides"/>
    <property type="evidence" value="ECO:0007669"/>
    <property type="project" value="InterPro"/>
</dbReference>
<dbReference type="PANTHER" id="PTHR12318:SF0">
    <property type="entry name" value="ACYL-COENZYME A DIPHOSPHATASE NUDT19"/>
    <property type="match status" value="1"/>
</dbReference>
<evidence type="ECO:0000313" key="9">
    <source>
        <dbReference type="Proteomes" id="UP001152320"/>
    </source>
</evidence>
<protein>
    <submittedName>
        <fullName evidence="8">Nucleoside diphosphate-linked moiety X motif 19</fullName>
    </submittedName>
</protein>
<dbReference type="AlphaFoldDB" id="A0A9Q1BCH2"/>
<comment type="caution">
    <text evidence="8">The sequence shown here is derived from an EMBL/GenBank/DDBJ whole genome shotgun (WGS) entry which is preliminary data.</text>
</comment>
<comment type="cofactor">
    <cofactor evidence="1">
        <name>Mn(2+)</name>
        <dbReference type="ChEBI" id="CHEBI:29035"/>
    </cofactor>
</comment>
<name>A0A9Q1BCH2_HOLLE</name>
<evidence type="ECO:0000256" key="5">
    <source>
        <dbReference type="ARBA" id="ARBA00022801"/>
    </source>
</evidence>
<dbReference type="PANTHER" id="PTHR12318">
    <property type="entry name" value="TESTOSTERONE-REGULATED PROTEIN RP2"/>
    <property type="match status" value="1"/>
</dbReference>
<dbReference type="OrthoDB" id="1695362at2759"/>
<dbReference type="InterPro" id="IPR015797">
    <property type="entry name" value="NUDIX_hydrolase-like_dom_sf"/>
</dbReference>
<evidence type="ECO:0000256" key="2">
    <source>
        <dbReference type="ARBA" id="ARBA00001946"/>
    </source>
</evidence>